<dbReference type="InterPro" id="IPR000595">
    <property type="entry name" value="cNMP-bd_dom"/>
</dbReference>
<dbReference type="CDD" id="cd00038">
    <property type="entry name" value="CAP_ED"/>
    <property type="match status" value="2"/>
</dbReference>
<dbReference type="Proteomes" id="UP000689195">
    <property type="component" value="Unassembled WGS sequence"/>
</dbReference>
<evidence type="ECO:0000313" key="2">
    <source>
        <dbReference type="EMBL" id="CAD8160583.1"/>
    </source>
</evidence>
<comment type="caution">
    <text evidence="2">The sequence shown here is derived from an EMBL/GenBank/DDBJ whole genome shotgun (WGS) entry which is preliminary data.</text>
</comment>
<organism evidence="2 3">
    <name type="scientific">Paramecium pentaurelia</name>
    <dbReference type="NCBI Taxonomy" id="43138"/>
    <lineage>
        <taxon>Eukaryota</taxon>
        <taxon>Sar</taxon>
        <taxon>Alveolata</taxon>
        <taxon>Ciliophora</taxon>
        <taxon>Intramacronucleata</taxon>
        <taxon>Oligohymenophorea</taxon>
        <taxon>Peniculida</taxon>
        <taxon>Parameciidae</taxon>
        <taxon>Paramecium</taxon>
    </lineage>
</organism>
<dbReference type="PROSITE" id="PS50042">
    <property type="entry name" value="CNMP_BINDING_3"/>
    <property type="match status" value="2"/>
</dbReference>
<dbReference type="PANTHER" id="PTHR23011">
    <property type="entry name" value="CYCLIC NUCLEOTIDE-BINDING DOMAIN CONTAINING PROTEIN"/>
    <property type="match status" value="1"/>
</dbReference>
<accession>A0A8S1U9N5</accession>
<dbReference type="Pfam" id="PF00027">
    <property type="entry name" value="cNMP_binding"/>
    <property type="match status" value="3"/>
</dbReference>
<dbReference type="PANTHER" id="PTHR23011:SF28">
    <property type="entry name" value="CYCLIC NUCLEOTIDE-BINDING DOMAIN CONTAINING PROTEIN"/>
    <property type="match status" value="1"/>
</dbReference>
<feature type="domain" description="Cyclic nucleotide-binding" evidence="1">
    <location>
        <begin position="199"/>
        <end position="371"/>
    </location>
</feature>
<name>A0A8S1U9N5_9CILI</name>
<protein>
    <recommendedName>
        <fullName evidence="1">Cyclic nucleotide-binding domain-containing protein</fullName>
    </recommendedName>
</protein>
<dbReference type="EMBL" id="CAJJDO010000035">
    <property type="protein sequence ID" value="CAD8160583.1"/>
    <property type="molecule type" value="Genomic_DNA"/>
</dbReference>
<keyword evidence="3" id="KW-1185">Reference proteome</keyword>
<feature type="domain" description="Cyclic nucleotide-binding" evidence="1">
    <location>
        <begin position="69"/>
        <end position="196"/>
    </location>
</feature>
<evidence type="ECO:0000313" key="3">
    <source>
        <dbReference type="Proteomes" id="UP000689195"/>
    </source>
</evidence>
<dbReference type="AlphaFoldDB" id="A0A8S1U9N5"/>
<gene>
    <name evidence="2" type="ORF">PPENT_87.1.T0350059</name>
</gene>
<proteinExistence type="predicted"/>
<reference evidence="2" key="1">
    <citation type="submission" date="2021-01" db="EMBL/GenBank/DDBJ databases">
        <authorList>
            <consortium name="Genoscope - CEA"/>
            <person name="William W."/>
        </authorList>
    </citation>
    <scope>NUCLEOTIDE SEQUENCE</scope>
</reference>
<dbReference type="OrthoDB" id="417078at2759"/>
<dbReference type="InterPro" id="IPR018488">
    <property type="entry name" value="cNMP-bd_CS"/>
</dbReference>
<evidence type="ECO:0000259" key="1">
    <source>
        <dbReference type="PROSITE" id="PS50042"/>
    </source>
</evidence>
<dbReference type="PROSITE" id="PS00889">
    <property type="entry name" value="CNMP_BINDING_2"/>
    <property type="match status" value="1"/>
</dbReference>
<dbReference type="SMART" id="SM00100">
    <property type="entry name" value="cNMP"/>
    <property type="match status" value="2"/>
</dbReference>
<sequence length="482" mass="57031">MIKRLKFNTEQIRRASCVLQKIDLRMSSKDFSNYQDIIDIMIFILLKPCELRSLADVELLKQATRSLDFFANLGSDLLHEQCCRNLRHKYVPIGYFIFKEGEQGDNFYFIISGRVQVLKDFNPSDPQASIFDNEIKQLSNFETFGERAMDSDALRTASVRAIENTHLAYLNKDSYQIIAKSVKNQLKKAYFEEFANLDFFHNWRFQDIKVFYDRAYVKRYSMNATVYKEGDPLDYVYIIKKGEFKIVKIIKTSTIDLNEMFKGDFEKILCGMSTPRTYTISERLEARFQRKKYGNLYYMEKKKPVTIKYITAGQMFGEMEFLMQNNNTRTHSVYSVTEQSELYMVKREYFEIILDKVPSIKNALIQLSEQKNNNFMRQLLQYEKHFNDLTEVKKDLERNINLDFLQLGSTEKRLPSPVLQQIRSTQSVVKKVVKIPKIEREVQRIETKKKFLMRRRKKSAFKIHDSNSEMDGSQYNFISSIK</sequence>